<dbReference type="KEGG" id="caqu:CAQU_04560"/>
<feature type="transmembrane region" description="Helical" evidence="1">
    <location>
        <begin position="6"/>
        <end position="27"/>
    </location>
</feature>
<reference evidence="2 3" key="1">
    <citation type="submission" date="2014-08" db="EMBL/GenBank/DDBJ databases">
        <title>Complete genome sequence of Corynebacterium aquilae S-613T(T) (=DSM 44791(T)), isolated from the choana of a healthy golden eagle.</title>
        <authorList>
            <person name="Ruckert C."/>
            <person name="Albersmeier A."/>
            <person name="Winkler A."/>
            <person name="Kalinowski J."/>
        </authorList>
    </citation>
    <scope>NUCLEOTIDE SEQUENCE [LARGE SCALE GENOMIC DNA]</scope>
    <source>
        <strain evidence="2 3">S-613</strain>
    </source>
</reference>
<dbReference type="EMBL" id="CP009245">
    <property type="protein sequence ID" value="APT84457.1"/>
    <property type="molecule type" value="Genomic_DNA"/>
</dbReference>
<organism evidence="2 3">
    <name type="scientific">Corynebacterium aquilae DSM 44791</name>
    <dbReference type="NCBI Taxonomy" id="1431546"/>
    <lineage>
        <taxon>Bacteria</taxon>
        <taxon>Bacillati</taxon>
        <taxon>Actinomycetota</taxon>
        <taxon>Actinomycetes</taxon>
        <taxon>Mycobacteriales</taxon>
        <taxon>Corynebacteriaceae</taxon>
        <taxon>Corynebacterium</taxon>
    </lineage>
</organism>
<keyword evidence="1" id="KW-0472">Membrane</keyword>
<dbReference type="AlphaFoldDB" id="A0A1L7CF58"/>
<dbReference type="Pfam" id="PF16951">
    <property type="entry name" value="MaAIMP_sms"/>
    <property type="match status" value="1"/>
</dbReference>
<accession>A0A1L7CF58</accession>
<evidence type="ECO:0000256" key="1">
    <source>
        <dbReference type="SAM" id="Phobius"/>
    </source>
</evidence>
<keyword evidence="1" id="KW-0812">Transmembrane</keyword>
<keyword evidence="1" id="KW-1133">Transmembrane helix</keyword>
<sequence length="55" mass="5904">MSGIAIMMMVLFIVIIWGGLAASIVALRRHPDEASGVLGEAEYATDDVLIAQEEE</sequence>
<gene>
    <name evidence="2" type="ORF">CAQU_04560</name>
</gene>
<dbReference type="OrthoDB" id="6712920at2"/>
<dbReference type="Proteomes" id="UP000185478">
    <property type="component" value="Chromosome"/>
</dbReference>
<name>A0A1L7CF58_9CORY</name>
<keyword evidence="3" id="KW-1185">Reference proteome</keyword>
<evidence type="ECO:0000313" key="2">
    <source>
        <dbReference type="EMBL" id="APT84457.1"/>
    </source>
</evidence>
<protein>
    <submittedName>
        <fullName evidence="2">Amino acid transporter</fullName>
    </submittedName>
</protein>
<proteinExistence type="predicted"/>
<dbReference type="NCBIfam" id="NF033493">
    <property type="entry name" value="MetS_like_NSS"/>
    <property type="match status" value="1"/>
</dbReference>
<dbReference type="InterPro" id="IPR031596">
    <property type="entry name" value="MaAIMP_sms"/>
</dbReference>
<dbReference type="RefSeq" id="WP_075725575.1">
    <property type="nucleotide sequence ID" value="NZ_CP009245.1"/>
</dbReference>
<evidence type="ECO:0000313" key="3">
    <source>
        <dbReference type="Proteomes" id="UP000185478"/>
    </source>
</evidence>
<dbReference type="NCBIfam" id="NF033494">
    <property type="entry name" value="NSS_import_MetS"/>
    <property type="match status" value="1"/>
</dbReference>